<gene>
    <name evidence="1" type="ORF">BAMA_16230</name>
</gene>
<protein>
    <recommendedName>
        <fullName evidence="3">Phage protein</fullName>
    </recommendedName>
</protein>
<name>A0A073JSE1_9BACI</name>
<keyword evidence="2" id="KW-1185">Reference proteome</keyword>
<dbReference type="EMBL" id="JOTN01000036">
    <property type="protein sequence ID" value="KEK17240.1"/>
    <property type="molecule type" value="Genomic_DNA"/>
</dbReference>
<proteinExistence type="predicted"/>
<dbReference type="RefSeq" id="WP_034643853.1">
    <property type="nucleotide sequence ID" value="NZ_CBCSJC010000026.1"/>
</dbReference>
<dbReference type="STRING" id="574376.BAMA_16230"/>
<evidence type="ECO:0000313" key="1">
    <source>
        <dbReference type="EMBL" id="KEK17240.1"/>
    </source>
</evidence>
<dbReference type="AlphaFoldDB" id="A0A073JSE1"/>
<comment type="caution">
    <text evidence="1">The sequence shown here is derived from an EMBL/GenBank/DDBJ whole genome shotgun (WGS) entry which is preliminary data.</text>
</comment>
<organism evidence="1 2">
    <name type="scientific">Bacillus manliponensis</name>
    <dbReference type="NCBI Taxonomy" id="574376"/>
    <lineage>
        <taxon>Bacteria</taxon>
        <taxon>Bacillati</taxon>
        <taxon>Bacillota</taxon>
        <taxon>Bacilli</taxon>
        <taxon>Bacillales</taxon>
        <taxon>Bacillaceae</taxon>
        <taxon>Bacillus</taxon>
        <taxon>Bacillus cereus group</taxon>
    </lineage>
</organism>
<evidence type="ECO:0008006" key="3">
    <source>
        <dbReference type="Google" id="ProtNLM"/>
    </source>
</evidence>
<sequence length="236" mass="26771">MIERQALEYVVDLSKAETMEIDGQRFSTRKLYVVEEPTANALFVRSLSGLVDYVKSNFDVEEGLMIHIASPTQVNCFTKINGNYKRSTFVKTEALVPNFDFGYWYDVENFIINLQAAFKETEDRSIMLKVVGNITEEDVKTYGDNGISQSVTARNGVVQVSEVAVPNPVSLQPYRTFVEVDQPESNFIFRMKDGPRCSIHEADGGAWKLEAIENIKKYLIEQLAEEIESEKVFIIA</sequence>
<dbReference type="eggNOG" id="ENOG502ZCCB">
    <property type="taxonomic scope" value="Bacteria"/>
</dbReference>
<dbReference type="Proteomes" id="UP000027822">
    <property type="component" value="Unassembled WGS sequence"/>
</dbReference>
<evidence type="ECO:0000313" key="2">
    <source>
        <dbReference type="Proteomes" id="UP000027822"/>
    </source>
</evidence>
<reference evidence="1 2" key="1">
    <citation type="submission" date="2014-06" db="EMBL/GenBank/DDBJ databases">
        <title>Draft genome sequence of Bacillus manliponensis JCM 15802 (MCCC 1A00708).</title>
        <authorList>
            <person name="Lai Q."/>
            <person name="Liu Y."/>
            <person name="Shao Z."/>
        </authorList>
    </citation>
    <scope>NUCLEOTIDE SEQUENCE [LARGE SCALE GENOMIC DNA]</scope>
    <source>
        <strain evidence="1 2">JCM 15802</strain>
    </source>
</reference>
<accession>A0A073JSE1</accession>